<dbReference type="PANTHER" id="PTHR19328">
    <property type="entry name" value="HEDGEHOG-INTERACTING PROTEIN"/>
    <property type="match status" value="1"/>
</dbReference>
<feature type="domain" description="Glucose/Sorbosone dehydrogenase" evidence="1">
    <location>
        <begin position="31"/>
        <end position="357"/>
    </location>
</feature>
<gene>
    <name evidence="2" type="ORF">ACFOX3_15730</name>
</gene>
<dbReference type="EMBL" id="JBHSCX010000020">
    <property type="protein sequence ID" value="MFC4363766.1"/>
    <property type="molecule type" value="Genomic_DNA"/>
</dbReference>
<dbReference type="EC" id="1.1.5.-" evidence="2"/>
<evidence type="ECO:0000259" key="1">
    <source>
        <dbReference type="Pfam" id="PF07995"/>
    </source>
</evidence>
<sequence length="363" mass="39724">MATFFLALPSVAEQAVKPTPTFDITTLTDQLQSPWSLAFLPSGEILIAEKVGALRIFDGKALSAPITGVPQALVRSQGGYQDLVLHPDYEKNGWVYLSFAWGERSANGTRLVRGRIKQGAFVDQEVLFTAEPLKNTPVHYGARLAFLPDNSLVMAVGDGFDFRESAQKTDSLLGKFVRLNDDGSIPKDNPFFDRKGYHPAIYSLGHRNPQGVAYDPVRQQLFANEHGPQGGDEINILEPGKNYGWPIITYGRDYSGASITPFTEYEGMEQPLVNWTPSIAPSSLAVYNADLFPAFKGDLLSSALKAKEVRWVQMQGATPAAEVSLFGDLNARIRAVYVGPEGALYLLTDGDRGKLLKVTPKAQ</sequence>
<comment type="caution">
    <text evidence="2">The sequence shown here is derived from an EMBL/GenBank/DDBJ whole genome shotgun (WGS) entry which is preliminary data.</text>
</comment>
<protein>
    <submittedName>
        <fullName evidence="2">PQQ-dependent sugar dehydrogenase</fullName>
        <ecNumber evidence="2">1.1.5.-</ecNumber>
    </submittedName>
</protein>
<dbReference type="InterPro" id="IPR011042">
    <property type="entry name" value="6-blade_b-propeller_TolB-like"/>
</dbReference>
<reference evidence="3" key="1">
    <citation type="journal article" date="2019" name="Int. J. Syst. Evol. Microbiol.">
        <title>The Global Catalogue of Microorganisms (GCM) 10K type strain sequencing project: providing services to taxonomists for standard genome sequencing and annotation.</title>
        <authorList>
            <consortium name="The Broad Institute Genomics Platform"/>
            <consortium name="The Broad Institute Genome Sequencing Center for Infectious Disease"/>
            <person name="Wu L."/>
            <person name="Ma J."/>
        </authorList>
    </citation>
    <scope>NUCLEOTIDE SEQUENCE [LARGE SCALE GENOMIC DNA]</scope>
    <source>
        <strain evidence="3">CECT 8570</strain>
    </source>
</reference>
<name>A0ABV8V799_9GAMM</name>
<keyword evidence="2" id="KW-0560">Oxidoreductase</keyword>
<dbReference type="SUPFAM" id="SSF50952">
    <property type="entry name" value="Soluble quinoprotein glucose dehydrogenase"/>
    <property type="match status" value="1"/>
</dbReference>
<dbReference type="GO" id="GO:0016491">
    <property type="term" value="F:oxidoreductase activity"/>
    <property type="evidence" value="ECO:0007669"/>
    <property type="project" value="UniProtKB-KW"/>
</dbReference>
<dbReference type="RefSeq" id="WP_290261781.1">
    <property type="nucleotide sequence ID" value="NZ_JAUFQG010000004.1"/>
</dbReference>
<dbReference type="Gene3D" id="2.120.10.30">
    <property type="entry name" value="TolB, C-terminal domain"/>
    <property type="match status" value="1"/>
</dbReference>
<keyword evidence="3" id="KW-1185">Reference proteome</keyword>
<evidence type="ECO:0000313" key="2">
    <source>
        <dbReference type="EMBL" id="MFC4363766.1"/>
    </source>
</evidence>
<dbReference type="PANTHER" id="PTHR19328:SF75">
    <property type="entry name" value="ALDOSE SUGAR DEHYDROGENASE YLII"/>
    <property type="match status" value="1"/>
</dbReference>
<evidence type="ECO:0000313" key="3">
    <source>
        <dbReference type="Proteomes" id="UP001595840"/>
    </source>
</evidence>
<accession>A0ABV8V799</accession>
<dbReference type="Proteomes" id="UP001595840">
    <property type="component" value="Unassembled WGS sequence"/>
</dbReference>
<dbReference type="InterPro" id="IPR012938">
    <property type="entry name" value="Glc/Sorbosone_DH"/>
</dbReference>
<organism evidence="2 3">
    <name type="scientific">Simiduia curdlanivorans</name>
    <dbReference type="NCBI Taxonomy" id="1492769"/>
    <lineage>
        <taxon>Bacteria</taxon>
        <taxon>Pseudomonadati</taxon>
        <taxon>Pseudomonadota</taxon>
        <taxon>Gammaproteobacteria</taxon>
        <taxon>Cellvibrionales</taxon>
        <taxon>Cellvibrionaceae</taxon>
        <taxon>Simiduia</taxon>
    </lineage>
</organism>
<proteinExistence type="predicted"/>
<dbReference type="Pfam" id="PF07995">
    <property type="entry name" value="GSDH"/>
    <property type="match status" value="1"/>
</dbReference>
<dbReference type="InterPro" id="IPR011041">
    <property type="entry name" value="Quinoprot_gluc/sorb_DH_b-prop"/>
</dbReference>